<feature type="chain" id="PRO_5045720975" evidence="5">
    <location>
        <begin position="25"/>
        <end position="694"/>
    </location>
</feature>
<name>A0ABT2L1N4_9BACL</name>
<evidence type="ECO:0000256" key="4">
    <source>
        <dbReference type="ARBA" id="ARBA00023239"/>
    </source>
</evidence>
<gene>
    <name evidence="8" type="ORF">NQG31_13900</name>
</gene>
<sequence>MKKTITSLIIGSFLITMAPSTADASVDPYFHIRSVPNATVHELRQRKITPTTQLSGTKRYNVIRPSGWYFEAVENNKKIYLKKSEAKLLVARPLTASSFQQPNTRALAHDYMKTTRSHVPYEYEQLGNTRAIQYADRALRGDWYVPTAPFRLTVKNVDTFNWHTGIPASDSNSYPFQIHYLTTLNQLTQAYNATGDLAYLRYGERLIKSWTKAHPIANYKQYRWPYNDHGTSIRAFHLLNFWDVYKKTSLNKDPAFTGLMLKTLYDHGTLLATPSFYKEYHNHGIFQDMALTAIAQTFPEFDRSAAWQTFANTRLQRQITHSISRDAVHLEHSPGYQAYMYHTFARFLDWAEANRFVLPPSMANMEDMPKQLTYMVKPNGTLPIFGDTSGAIRTMNIIPNTADYPELAYAVSRGQEGVMPRHLVKRVGTQYSFMREYWANPPRSFSNATQVMMTAGYHSSAHKHADDLTIDVYGLGRDFIIETGRYGYTNRPERQRVFGVEAHNTVHRDGENLDLSAAMRGKSRIVTTRDNGATHLAIGESKLIGKGATHRRTIVYDKAQTLVVYDKVTSPIAAKYVQRFHLAEGLTLLRSSIGTQNVLYGDSNGRTVQLMQLNLNGTSMRTSSSFVAVRDYEWKPRPQVISYNTGKDVRYVTLIRLDQSKTTITSASVKAVGTNYVVTYTLSNKETKQLEVPM</sequence>
<evidence type="ECO:0000259" key="7">
    <source>
        <dbReference type="Pfam" id="PF16889"/>
    </source>
</evidence>
<dbReference type="PANTHER" id="PTHR39210">
    <property type="entry name" value="HEPARIN-SULFATE LYASE"/>
    <property type="match status" value="1"/>
</dbReference>
<feature type="domain" description="Heparinase II/III-like C-terminal" evidence="6">
    <location>
        <begin position="447"/>
        <end position="645"/>
    </location>
</feature>
<comment type="caution">
    <text evidence="8">The sequence shown here is derived from an EMBL/GenBank/DDBJ whole genome shotgun (WGS) entry which is preliminary data.</text>
</comment>
<protein>
    <submittedName>
        <fullName evidence="8">Heparinase II/III family protein</fullName>
    </submittedName>
</protein>
<dbReference type="Pfam" id="PF07940">
    <property type="entry name" value="Hepar_II_III_C"/>
    <property type="match status" value="1"/>
</dbReference>
<organism evidence="8 9">
    <name type="scientific">Exiguobacterium alkaliphilum</name>
    <dbReference type="NCBI Taxonomy" id="1428684"/>
    <lineage>
        <taxon>Bacteria</taxon>
        <taxon>Bacillati</taxon>
        <taxon>Bacillota</taxon>
        <taxon>Bacilli</taxon>
        <taxon>Bacillales</taxon>
        <taxon>Bacillales Family XII. Incertae Sedis</taxon>
        <taxon>Exiguobacterium</taxon>
    </lineage>
</organism>
<keyword evidence="9" id="KW-1185">Reference proteome</keyword>
<feature type="signal peptide" evidence="5">
    <location>
        <begin position="1"/>
        <end position="24"/>
    </location>
</feature>
<comment type="subcellular location">
    <subcellularLocation>
        <location evidence="1">Periplasm</location>
    </subcellularLocation>
</comment>
<proteinExistence type="predicted"/>
<keyword evidence="3" id="KW-0574">Periplasm</keyword>
<dbReference type="SUPFAM" id="SSF48230">
    <property type="entry name" value="Chondroitin AC/alginate lyase"/>
    <property type="match status" value="1"/>
</dbReference>
<dbReference type="Gene3D" id="2.70.98.70">
    <property type="match status" value="1"/>
</dbReference>
<dbReference type="Proteomes" id="UP001206821">
    <property type="component" value="Unassembled WGS sequence"/>
</dbReference>
<dbReference type="InterPro" id="IPR008929">
    <property type="entry name" value="Chondroitin_lyas"/>
</dbReference>
<dbReference type="RefSeq" id="WP_034817835.1">
    <property type="nucleotide sequence ID" value="NZ_JANIEK010000086.1"/>
</dbReference>
<evidence type="ECO:0000256" key="2">
    <source>
        <dbReference type="ARBA" id="ARBA00022729"/>
    </source>
</evidence>
<evidence type="ECO:0000313" key="9">
    <source>
        <dbReference type="Proteomes" id="UP001206821"/>
    </source>
</evidence>
<evidence type="ECO:0000313" key="8">
    <source>
        <dbReference type="EMBL" id="MCT4796640.1"/>
    </source>
</evidence>
<dbReference type="PANTHER" id="PTHR39210:SF1">
    <property type="entry name" value="HEPARIN-SULFATE LYASE"/>
    <property type="match status" value="1"/>
</dbReference>
<evidence type="ECO:0000256" key="3">
    <source>
        <dbReference type="ARBA" id="ARBA00022764"/>
    </source>
</evidence>
<evidence type="ECO:0000256" key="5">
    <source>
        <dbReference type="SAM" id="SignalP"/>
    </source>
</evidence>
<dbReference type="Gene3D" id="1.50.10.100">
    <property type="entry name" value="Chondroitin AC/alginate lyase"/>
    <property type="match status" value="1"/>
</dbReference>
<dbReference type="Pfam" id="PF16889">
    <property type="entry name" value="Hepar_II_III_N"/>
    <property type="match status" value="1"/>
</dbReference>
<dbReference type="InterPro" id="IPR012480">
    <property type="entry name" value="Hepar_II_III_C"/>
</dbReference>
<keyword evidence="4" id="KW-0456">Lyase</keyword>
<dbReference type="InterPro" id="IPR031680">
    <property type="entry name" value="Hepar_II_III_N"/>
</dbReference>
<evidence type="ECO:0000256" key="1">
    <source>
        <dbReference type="ARBA" id="ARBA00004418"/>
    </source>
</evidence>
<evidence type="ECO:0000259" key="6">
    <source>
        <dbReference type="Pfam" id="PF07940"/>
    </source>
</evidence>
<feature type="domain" description="Heparin-sulfate lyase N-terminal" evidence="7">
    <location>
        <begin position="110"/>
        <end position="389"/>
    </location>
</feature>
<reference evidence="8 9" key="1">
    <citation type="submission" date="2022-07" db="EMBL/GenBank/DDBJ databases">
        <title>Genomic and pangenome structural analysis of the polyextremophile Exiguobacterium.</title>
        <authorList>
            <person name="Shen L."/>
        </authorList>
    </citation>
    <scope>NUCLEOTIDE SEQUENCE [LARGE SCALE GENOMIC DNA]</scope>
    <source>
        <strain evidence="8 9">12_1</strain>
    </source>
</reference>
<keyword evidence="2 5" id="KW-0732">Signal</keyword>
<accession>A0ABT2L1N4</accession>
<dbReference type="EMBL" id="JANIEK010000086">
    <property type="protein sequence ID" value="MCT4796640.1"/>
    <property type="molecule type" value="Genomic_DNA"/>
</dbReference>